<feature type="transmembrane region" description="Helical" evidence="1">
    <location>
        <begin position="12"/>
        <end position="32"/>
    </location>
</feature>
<feature type="transmembrane region" description="Helical" evidence="1">
    <location>
        <begin position="351"/>
        <end position="372"/>
    </location>
</feature>
<feature type="transmembrane region" description="Helical" evidence="1">
    <location>
        <begin position="199"/>
        <end position="221"/>
    </location>
</feature>
<dbReference type="EMBL" id="AQGV01000013">
    <property type="protein sequence ID" value="MBE0369380.1"/>
    <property type="molecule type" value="Genomic_DNA"/>
</dbReference>
<feature type="transmembrane region" description="Helical" evidence="1">
    <location>
        <begin position="152"/>
        <end position="178"/>
    </location>
</feature>
<evidence type="ECO:0000313" key="2">
    <source>
        <dbReference type="EMBL" id="MBE0369380.1"/>
    </source>
</evidence>
<dbReference type="PANTHER" id="PTHR34219:SF9">
    <property type="entry name" value="IRON-REGULATED INNER MEMBRANE PROTEIN"/>
    <property type="match status" value="1"/>
</dbReference>
<comment type="caution">
    <text evidence="2">The sequence shown here is derived from an EMBL/GenBank/DDBJ whole genome shotgun (WGS) entry which is preliminary data.</text>
</comment>
<gene>
    <name evidence="2" type="ORF">PAUR_a3871</name>
</gene>
<dbReference type="RefSeq" id="WP_192508624.1">
    <property type="nucleotide sequence ID" value="NZ_AQGV01000013.1"/>
</dbReference>
<dbReference type="PANTHER" id="PTHR34219">
    <property type="entry name" value="IRON-REGULATED INNER MEMBRANE PROTEIN-RELATED"/>
    <property type="match status" value="1"/>
</dbReference>
<keyword evidence="1" id="KW-1133">Transmembrane helix</keyword>
<protein>
    <recommendedName>
        <fullName evidence="4">PepSY domain-containing protein</fullName>
    </recommendedName>
</protein>
<feature type="transmembrane region" description="Helical" evidence="1">
    <location>
        <begin position="456"/>
        <end position="476"/>
    </location>
</feature>
<evidence type="ECO:0000313" key="3">
    <source>
        <dbReference type="Proteomes" id="UP000615755"/>
    </source>
</evidence>
<keyword evidence="1" id="KW-0812">Transmembrane</keyword>
<feature type="transmembrane region" description="Helical" evidence="1">
    <location>
        <begin position="393"/>
        <end position="412"/>
    </location>
</feature>
<feature type="transmembrane region" description="Helical" evidence="1">
    <location>
        <begin position="482"/>
        <end position="504"/>
    </location>
</feature>
<organism evidence="2 3">
    <name type="scientific">Pseudoalteromonas aurantia 208</name>
    <dbReference type="NCBI Taxonomy" id="1314867"/>
    <lineage>
        <taxon>Bacteria</taxon>
        <taxon>Pseudomonadati</taxon>
        <taxon>Pseudomonadota</taxon>
        <taxon>Gammaproteobacteria</taxon>
        <taxon>Alteromonadales</taxon>
        <taxon>Pseudoalteromonadaceae</taxon>
        <taxon>Pseudoalteromonas</taxon>
    </lineage>
</organism>
<dbReference type="Pfam" id="PF03929">
    <property type="entry name" value="PepSY_TM"/>
    <property type="match status" value="1"/>
</dbReference>
<accession>A0ABR9EGP2</accession>
<evidence type="ECO:0008006" key="4">
    <source>
        <dbReference type="Google" id="ProtNLM"/>
    </source>
</evidence>
<proteinExistence type="predicted"/>
<keyword evidence="1" id="KW-0472">Membrane</keyword>
<name>A0ABR9EGP2_9GAMM</name>
<dbReference type="Proteomes" id="UP000615755">
    <property type="component" value="Unassembled WGS sequence"/>
</dbReference>
<dbReference type="InterPro" id="IPR005625">
    <property type="entry name" value="PepSY-ass_TM"/>
</dbReference>
<evidence type="ECO:0000256" key="1">
    <source>
        <dbReference type="SAM" id="Phobius"/>
    </source>
</evidence>
<feature type="transmembrane region" description="Helical" evidence="1">
    <location>
        <begin position="424"/>
        <end position="444"/>
    </location>
</feature>
<reference evidence="2 3" key="1">
    <citation type="submission" date="2015-03" db="EMBL/GenBank/DDBJ databases">
        <title>Genome sequence of Pseudoalteromonas aurantia.</title>
        <authorList>
            <person name="Xie B.-B."/>
            <person name="Rong J.-C."/>
            <person name="Qin Q.-L."/>
            <person name="Zhang Y.-Z."/>
        </authorList>
    </citation>
    <scope>NUCLEOTIDE SEQUENCE [LARGE SCALE GENOMIC DNA]</scope>
    <source>
        <strain evidence="2 3">208</strain>
    </source>
</reference>
<sequence length="541" mass="59792">MKIRPDIIKTYQVLHTWTGICAGLLLFIGFFAGSLTMFRGAIDQWATPPSYQLPQVHSSQYDILIQKVLTDYPKAAGSISLHFSEAHSPITWYESGNGRGISLGDQVYHATLDEQGELVAELRHVNELSMLVDYLHRTAGIVGEIGHDQAGVYVLGVASFLYFIALISGVIFLLPTLTKSFFALRNNKSKARFWLDTHNLIGVSSLPFHIIISFTVFVFAFHDLIYGGVAQIYGDKPLFKSKARSEAVYKVENLPKLVELQDVINKYAPEYVITQIDFSGLSESGPNAAIKIKSTEKLMRGPVTDFLYMQPYTFEISTSSVRGGDQGVWSDLVSSFFGLHFGSFGGDFGRWVYFFMGLLGAVLFYSGNLLWLEKRRNKQVPEQAKSSNVLASLTVGISIGCIAGIASSFAATKWIGLFNVNINIVYLYLYYCVFFVILAMSFMSGAARTAIAGMRFIAVLCFSIPLTSILATIFPIDPIWAAYNVTTISVEVAACVFGSAFVIMSQKVMKRAYSSEANSVWHISKGKSAIARLSKTPINEL</sequence>
<keyword evidence="3" id="KW-1185">Reference proteome</keyword>